<evidence type="ECO:0000256" key="1">
    <source>
        <dbReference type="ARBA" id="ARBA00004613"/>
    </source>
</evidence>
<dbReference type="EMBL" id="JADEWN010000067">
    <property type="protein sequence ID" value="MBE9192842.1"/>
    <property type="molecule type" value="Genomic_DNA"/>
</dbReference>
<evidence type="ECO:0000256" key="2">
    <source>
        <dbReference type="ARBA" id="ARBA00022525"/>
    </source>
</evidence>
<dbReference type="PRINTS" id="PR00313">
    <property type="entry name" value="CABNDNGRPT"/>
</dbReference>
<protein>
    <submittedName>
        <fullName evidence="4">Calcium-binding protein</fullName>
    </submittedName>
</protein>
<organism evidence="4 5">
    <name type="scientific">Gloeocapsopsis crepidinum LEGE 06123</name>
    <dbReference type="NCBI Taxonomy" id="588587"/>
    <lineage>
        <taxon>Bacteria</taxon>
        <taxon>Bacillati</taxon>
        <taxon>Cyanobacteriota</taxon>
        <taxon>Cyanophyceae</taxon>
        <taxon>Oscillatoriophycideae</taxon>
        <taxon>Chroococcales</taxon>
        <taxon>Chroococcaceae</taxon>
        <taxon>Gloeocapsopsis</taxon>
    </lineage>
</organism>
<dbReference type="PANTHER" id="PTHR38340:SF1">
    <property type="entry name" value="S-LAYER PROTEIN"/>
    <property type="match status" value="1"/>
</dbReference>
<evidence type="ECO:0000313" key="5">
    <source>
        <dbReference type="Proteomes" id="UP000651156"/>
    </source>
</evidence>
<dbReference type="InterPro" id="IPR050557">
    <property type="entry name" value="RTX_toxin/Mannuronan_C5-epim"/>
</dbReference>
<dbReference type="InterPro" id="IPR001343">
    <property type="entry name" value="Hemolysn_Ca-bd"/>
</dbReference>
<dbReference type="InterPro" id="IPR011049">
    <property type="entry name" value="Serralysin-like_metalloprot_C"/>
</dbReference>
<gene>
    <name evidence="4" type="ORF">IQ230_21290</name>
</gene>
<dbReference type="Pfam" id="PF00353">
    <property type="entry name" value="HemolysinCabind"/>
    <property type="match status" value="2"/>
</dbReference>
<name>A0ABR9UX14_9CHRO</name>
<feature type="region of interest" description="Disordered" evidence="3">
    <location>
        <begin position="21"/>
        <end position="40"/>
    </location>
</feature>
<dbReference type="Gene3D" id="2.150.10.10">
    <property type="entry name" value="Serralysin-like metalloprotease, C-terminal"/>
    <property type="match status" value="1"/>
</dbReference>
<keyword evidence="5" id="KW-1185">Reference proteome</keyword>
<reference evidence="4 5" key="1">
    <citation type="submission" date="2020-10" db="EMBL/GenBank/DDBJ databases">
        <authorList>
            <person name="Castelo-Branco R."/>
            <person name="Eusebio N."/>
            <person name="Adriana R."/>
            <person name="Vieira A."/>
            <person name="Brugerolle De Fraissinette N."/>
            <person name="Rezende De Castro R."/>
            <person name="Schneider M.P."/>
            <person name="Vasconcelos V."/>
            <person name="Leao P.N."/>
        </authorList>
    </citation>
    <scope>NUCLEOTIDE SEQUENCE [LARGE SCALE GENOMIC DNA]</scope>
    <source>
        <strain evidence="4 5">LEGE 06123</strain>
    </source>
</reference>
<dbReference type="PANTHER" id="PTHR38340">
    <property type="entry name" value="S-LAYER PROTEIN"/>
    <property type="match status" value="1"/>
</dbReference>
<dbReference type="Proteomes" id="UP000651156">
    <property type="component" value="Unassembled WGS sequence"/>
</dbReference>
<keyword evidence="2" id="KW-0964">Secreted</keyword>
<proteinExistence type="predicted"/>
<dbReference type="SUPFAM" id="SSF51120">
    <property type="entry name" value="beta-Roll"/>
    <property type="match status" value="1"/>
</dbReference>
<accession>A0ABR9UX14</accession>
<evidence type="ECO:0000256" key="3">
    <source>
        <dbReference type="SAM" id="MobiDB-lite"/>
    </source>
</evidence>
<sequence length="176" mass="18381">MEFGAEANFLFGGAGNDTLEGGGTLDGGDGDDKLRGGSDNDTLIGGSGHDTLFGSFGDDVLTGDAGRDCFGFYEPFQGIDKITDFVAGEDRIFVYAIAPNSGVGFGVNCQLNRGTHISAAQFTIGGTASTTDHRFIYNRNTGALSFDEDGTGATQKVQFALLPKGLDMTHADIFVL</sequence>
<comment type="caution">
    <text evidence="4">The sequence shown here is derived from an EMBL/GenBank/DDBJ whole genome shotgun (WGS) entry which is preliminary data.</text>
</comment>
<evidence type="ECO:0000313" key="4">
    <source>
        <dbReference type="EMBL" id="MBE9192842.1"/>
    </source>
</evidence>
<comment type="subcellular location">
    <subcellularLocation>
        <location evidence="1">Secreted</location>
    </subcellularLocation>
</comment>